<evidence type="ECO:0000313" key="11">
    <source>
        <dbReference type="EMBL" id="SDJ14042.1"/>
    </source>
</evidence>
<dbReference type="InterPro" id="IPR050482">
    <property type="entry name" value="Sensor_HK_TwoCompSys"/>
</dbReference>
<evidence type="ECO:0000256" key="5">
    <source>
        <dbReference type="ARBA" id="ARBA00023012"/>
    </source>
</evidence>
<feature type="transmembrane region" description="Helical" evidence="7">
    <location>
        <begin position="36"/>
        <end position="56"/>
    </location>
</feature>
<evidence type="ECO:0000313" key="12">
    <source>
        <dbReference type="Proteomes" id="UP000037269"/>
    </source>
</evidence>
<gene>
    <name evidence="10" type="ORF">AF333_03535</name>
    <name evidence="11" type="ORF">SAMN04487909_112124</name>
</gene>
<dbReference type="Gene3D" id="3.30.565.10">
    <property type="entry name" value="Histidine kinase-like ATPase, C-terminal domain"/>
    <property type="match status" value="1"/>
</dbReference>
<keyword evidence="7" id="KW-0812">Transmembrane</keyword>
<accession>A0A0D1XG04</accession>
<feature type="transmembrane region" description="Helical" evidence="7">
    <location>
        <begin position="12"/>
        <end position="30"/>
    </location>
</feature>
<evidence type="ECO:0000313" key="10">
    <source>
        <dbReference type="EMBL" id="KON94691.1"/>
    </source>
</evidence>
<feature type="transmembrane region" description="Helical" evidence="7">
    <location>
        <begin position="134"/>
        <end position="151"/>
    </location>
</feature>
<dbReference type="GeneID" id="42304282"/>
<dbReference type="PANTHER" id="PTHR24421">
    <property type="entry name" value="NITRATE/NITRITE SENSOR PROTEIN NARX-RELATED"/>
    <property type="match status" value="1"/>
</dbReference>
<evidence type="ECO:0000256" key="4">
    <source>
        <dbReference type="ARBA" id="ARBA00022777"/>
    </source>
</evidence>
<feature type="coiled-coil region" evidence="6">
    <location>
        <begin position="155"/>
        <end position="182"/>
    </location>
</feature>
<feature type="transmembrane region" description="Helical" evidence="7">
    <location>
        <begin position="68"/>
        <end position="91"/>
    </location>
</feature>
<evidence type="ECO:0000256" key="1">
    <source>
        <dbReference type="ARBA" id="ARBA00000085"/>
    </source>
</evidence>
<dbReference type="Gene3D" id="1.20.5.1930">
    <property type="match status" value="1"/>
</dbReference>
<keyword evidence="5" id="KW-0902">Two-component regulatory system</keyword>
<dbReference type="OrthoDB" id="9797605at2"/>
<keyword evidence="4 10" id="KW-0418">Kinase</keyword>
<dbReference type="PATRIC" id="fig|47500.8.peg.3999"/>
<reference evidence="11 13" key="2">
    <citation type="submission" date="2016-10" db="EMBL/GenBank/DDBJ databases">
        <authorList>
            <person name="de Groot N.N."/>
        </authorList>
    </citation>
    <scope>NUCLEOTIDE SEQUENCE [LARGE SCALE GENOMIC DNA]</scope>
    <source>
        <strain evidence="11 13">DSM 2895</strain>
    </source>
</reference>
<keyword evidence="12" id="KW-1185">Reference proteome</keyword>
<dbReference type="Proteomes" id="UP000037269">
    <property type="component" value="Unassembled WGS sequence"/>
</dbReference>
<dbReference type="SUPFAM" id="SSF55874">
    <property type="entry name" value="ATPase domain of HSP90 chaperone/DNA topoisomerase II/histidine kinase"/>
    <property type="match status" value="1"/>
</dbReference>
<dbReference type="GO" id="GO:0046983">
    <property type="term" value="F:protein dimerization activity"/>
    <property type="evidence" value="ECO:0007669"/>
    <property type="project" value="InterPro"/>
</dbReference>
<evidence type="ECO:0000259" key="9">
    <source>
        <dbReference type="Pfam" id="PF07730"/>
    </source>
</evidence>
<reference evidence="10 12" key="1">
    <citation type="submission" date="2015-07" db="EMBL/GenBank/DDBJ databases">
        <title>Fjat-14205 dsm 2895.</title>
        <authorList>
            <person name="Liu B."/>
            <person name="Wang J."/>
            <person name="Zhu Y."/>
            <person name="Liu G."/>
            <person name="Chen Q."/>
            <person name="Chen Z."/>
            <person name="Lan J."/>
            <person name="Che J."/>
            <person name="Ge C."/>
            <person name="Shi H."/>
            <person name="Pan Z."/>
            <person name="Liu X."/>
        </authorList>
    </citation>
    <scope>NUCLEOTIDE SEQUENCE [LARGE SCALE GENOMIC DNA]</scope>
    <source>
        <strain evidence="10 12">DSM 2895</strain>
    </source>
</reference>
<dbReference type="EMBL" id="FNED01000012">
    <property type="protein sequence ID" value="SDJ14042.1"/>
    <property type="molecule type" value="Genomic_DNA"/>
</dbReference>
<evidence type="ECO:0000256" key="2">
    <source>
        <dbReference type="ARBA" id="ARBA00012438"/>
    </source>
</evidence>
<dbReference type="PANTHER" id="PTHR24421:SF63">
    <property type="entry name" value="SENSOR HISTIDINE KINASE DESK"/>
    <property type="match status" value="1"/>
</dbReference>
<dbReference type="EMBL" id="LGUG01000004">
    <property type="protein sequence ID" value="KON94691.1"/>
    <property type="molecule type" value="Genomic_DNA"/>
</dbReference>
<comment type="catalytic activity">
    <reaction evidence="1">
        <text>ATP + protein L-histidine = ADP + protein N-phospho-L-histidine.</text>
        <dbReference type="EC" id="2.7.13.3"/>
    </reaction>
</comment>
<dbReference type="InterPro" id="IPR011712">
    <property type="entry name" value="Sig_transdc_His_kin_sub3_dim/P"/>
</dbReference>
<evidence type="ECO:0000256" key="3">
    <source>
        <dbReference type="ARBA" id="ARBA00022679"/>
    </source>
</evidence>
<name>A0A0D1XG04_ANEMI</name>
<feature type="domain" description="Signal transduction histidine kinase subgroup 3 dimerisation and phosphoacceptor" evidence="9">
    <location>
        <begin position="177"/>
        <end position="240"/>
    </location>
</feature>
<feature type="transmembrane region" description="Helical" evidence="7">
    <location>
        <begin position="103"/>
        <end position="122"/>
    </location>
</feature>
<dbReference type="Pfam" id="PF02518">
    <property type="entry name" value="HATPase_c"/>
    <property type="match status" value="1"/>
</dbReference>
<keyword evidence="6" id="KW-0175">Coiled coil</keyword>
<dbReference type="EC" id="2.7.13.3" evidence="2"/>
<proteinExistence type="predicted"/>
<dbReference type="Proteomes" id="UP000182836">
    <property type="component" value="Unassembled WGS sequence"/>
</dbReference>
<dbReference type="STRING" id="47500.AF333_03535"/>
<evidence type="ECO:0000259" key="8">
    <source>
        <dbReference type="Pfam" id="PF02518"/>
    </source>
</evidence>
<dbReference type="AlphaFoldDB" id="A0A0D1XG04"/>
<dbReference type="GO" id="GO:0016020">
    <property type="term" value="C:membrane"/>
    <property type="evidence" value="ECO:0007669"/>
    <property type="project" value="InterPro"/>
</dbReference>
<evidence type="ECO:0000313" key="13">
    <source>
        <dbReference type="Proteomes" id="UP000182836"/>
    </source>
</evidence>
<feature type="domain" description="Histidine kinase/HSP90-like ATPase" evidence="8">
    <location>
        <begin position="285"/>
        <end position="365"/>
    </location>
</feature>
<evidence type="ECO:0000256" key="6">
    <source>
        <dbReference type="SAM" id="Coils"/>
    </source>
</evidence>
<dbReference type="GO" id="GO:0000155">
    <property type="term" value="F:phosphorelay sensor kinase activity"/>
    <property type="evidence" value="ECO:0007669"/>
    <property type="project" value="InterPro"/>
</dbReference>
<organism evidence="10 12">
    <name type="scientific">Aneurinibacillus migulanus</name>
    <name type="common">Bacillus migulanus</name>
    <dbReference type="NCBI Taxonomy" id="47500"/>
    <lineage>
        <taxon>Bacteria</taxon>
        <taxon>Bacillati</taxon>
        <taxon>Bacillota</taxon>
        <taxon>Bacilli</taxon>
        <taxon>Bacillales</taxon>
        <taxon>Paenibacillaceae</taxon>
        <taxon>Aneurinibacillus group</taxon>
        <taxon>Aneurinibacillus</taxon>
    </lineage>
</organism>
<dbReference type="RefSeq" id="WP_043068451.1">
    <property type="nucleotide sequence ID" value="NZ_BJOA01000198.1"/>
</dbReference>
<keyword evidence="7" id="KW-1133">Transmembrane helix</keyword>
<keyword evidence="7" id="KW-0472">Membrane</keyword>
<protein>
    <recommendedName>
        <fullName evidence="2">histidine kinase</fullName>
        <ecNumber evidence="2">2.7.13.3</ecNumber>
    </recommendedName>
</protein>
<sequence length="372" mass="41947">MIRRIYPSDQIENYLLIDVIAVVFLFYHMTTEPSPIGIIGNLLLFALFLTAFYISLWYRDWRLLASSLLGCAILTLFGIFVNKWLILYGFIIADLLGRANSKAHIAVGMAGIIAMFLIVNEYNGKQLFSFEKAVYLPTLSVQLLIPIVIYIRGKSKRLQSELNAANEKIARYIQEEERHRIARDLHDTLGQTLIMIKLKSELTIRLMEKDTGQAKQELTDILTTSRAALKQVRELVDSMKYVSLEEEINYAKHALQTAKIELTVKELASMPPLTRIAETMVALSIREAVTNTMKHSQANHCTITTNYQAGMYTIQVTDDGVGFTQATNGNGLQSIKERMQFLQGKAEIKAVPDSGVTVILTVPIQEERKEGI</sequence>
<keyword evidence="3" id="KW-0808">Transferase</keyword>
<dbReference type="InterPro" id="IPR036890">
    <property type="entry name" value="HATPase_C_sf"/>
</dbReference>
<dbReference type="Pfam" id="PF07730">
    <property type="entry name" value="HisKA_3"/>
    <property type="match status" value="1"/>
</dbReference>
<evidence type="ECO:0000256" key="7">
    <source>
        <dbReference type="SAM" id="Phobius"/>
    </source>
</evidence>
<dbReference type="InterPro" id="IPR003594">
    <property type="entry name" value="HATPase_dom"/>
</dbReference>
<dbReference type="CDD" id="cd16917">
    <property type="entry name" value="HATPase_UhpB-NarQ-NarX-like"/>
    <property type="match status" value="1"/>
</dbReference>